<dbReference type="OMA" id="PGRTHPW"/>
<dbReference type="InterPro" id="IPR000504">
    <property type="entry name" value="RRM_dom"/>
</dbReference>
<dbReference type="EnsemblPlants" id="TraesCS1A02G216200.1">
    <property type="protein sequence ID" value="TraesCS1A02G216200.1"/>
    <property type="gene ID" value="TraesCS1A02G216200"/>
</dbReference>
<dbReference type="Gramene" id="TraesLAC1A03G00105240.1">
    <property type="protein sequence ID" value="TraesLAC1A03G00105240.1"/>
    <property type="gene ID" value="TraesLAC1A03G00105240"/>
</dbReference>
<dbReference type="OrthoDB" id="591723at2759"/>
<evidence type="ECO:0000313" key="5">
    <source>
        <dbReference type="EnsemblPlants" id="TraesCS1A02G216200.1"/>
    </source>
</evidence>
<evidence type="ECO:0000256" key="1">
    <source>
        <dbReference type="ARBA" id="ARBA00022884"/>
    </source>
</evidence>
<dbReference type="Gramene" id="TraesROB_scaffold_037095_01G000200.1">
    <property type="protein sequence ID" value="TraesROB_scaffold_037095_01G000200.1"/>
    <property type="gene ID" value="TraesROB_scaffold_037095_01G000200"/>
</dbReference>
<evidence type="ECO:0000313" key="6">
    <source>
        <dbReference type="Proteomes" id="UP000019116"/>
    </source>
</evidence>
<dbReference type="Gramene" id="TraesCS1A03G0569400.1">
    <property type="protein sequence ID" value="TraesCS1A03G0569400.1.CDS"/>
    <property type="gene ID" value="TraesCS1A03G0569400"/>
</dbReference>
<dbReference type="PROSITE" id="PS50102">
    <property type="entry name" value="RRM"/>
    <property type="match status" value="1"/>
</dbReference>
<dbReference type="Gramene" id="TraesARI1A03G00104750.1">
    <property type="protein sequence ID" value="TraesARI1A03G00104750.1"/>
    <property type="gene ID" value="TraesARI1A03G00104750"/>
</dbReference>
<keyword evidence="1 2" id="KW-0694">RNA-binding</keyword>
<dbReference type="Pfam" id="PF00076">
    <property type="entry name" value="RRM_1"/>
    <property type="match status" value="1"/>
</dbReference>
<dbReference type="Gramene" id="TraesPARA_EIv1.0_0048850.1">
    <property type="protein sequence ID" value="TraesPARA_EIv1.0_0048850.1.CDS"/>
    <property type="gene ID" value="TraesPARA_EIv1.0_0048850"/>
</dbReference>
<dbReference type="Gramene" id="TraesMAC1A03G00104320.1">
    <property type="protein sequence ID" value="TraesMAC1A03G00104320.1"/>
    <property type="gene ID" value="TraesMAC1A03G00104320"/>
</dbReference>
<dbReference type="Gramene" id="TraesKAR1A01G0241980.1">
    <property type="protein sequence ID" value="cds.TraesKAR1A01G0241980.1"/>
    <property type="gene ID" value="TraesKAR1A01G0241980"/>
</dbReference>
<dbReference type="GeneID" id="123052174"/>
<dbReference type="Gramene" id="TraesNOR1A03G00103670.1">
    <property type="protein sequence ID" value="TraesNOR1A03G00103670.1"/>
    <property type="gene ID" value="TraesNOR1A03G00103670"/>
</dbReference>
<dbReference type="Gramene" id="TraesCAD_scaffold_051508_01G000200.1">
    <property type="protein sequence ID" value="TraesCAD_scaffold_051508_01G000200.1"/>
    <property type="gene ID" value="TraesCAD_scaffold_051508_01G000200"/>
</dbReference>
<accession>A0A3B5Y1A3</accession>
<dbReference type="InterPro" id="IPR012677">
    <property type="entry name" value="Nucleotide-bd_a/b_plait_sf"/>
</dbReference>
<name>A0A3B5Y1A3_WHEAT</name>
<feature type="domain" description="RRM" evidence="4">
    <location>
        <begin position="90"/>
        <end position="166"/>
    </location>
</feature>
<feature type="region of interest" description="Disordered" evidence="3">
    <location>
        <begin position="1"/>
        <end position="45"/>
    </location>
</feature>
<dbReference type="PANTHER" id="PTHR23236:SF106">
    <property type="entry name" value="RRM DOMAIN-CONTAINING PROTEIN"/>
    <property type="match status" value="1"/>
</dbReference>
<dbReference type="GO" id="GO:0008143">
    <property type="term" value="F:poly(A) binding"/>
    <property type="evidence" value="ECO:0000318"/>
    <property type="project" value="GO_Central"/>
</dbReference>
<dbReference type="Gramene" id="TraesJAG1A03G00102790.1">
    <property type="protein sequence ID" value="TraesJAG1A03G00102790.1"/>
    <property type="gene ID" value="TraesJAG1A03G00102790"/>
</dbReference>
<evidence type="ECO:0000256" key="3">
    <source>
        <dbReference type="SAM" id="MobiDB-lite"/>
    </source>
</evidence>
<dbReference type="CDD" id="cd12306">
    <property type="entry name" value="RRM_II_PABPs"/>
    <property type="match status" value="1"/>
</dbReference>
<dbReference type="AlphaFoldDB" id="A0A3B5Y1A3"/>
<dbReference type="SMR" id="A0A3B5Y1A3"/>
<evidence type="ECO:0000256" key="2">
    <source>
        <dbReference type="PROSITE-ProRule" id="PRU00176"/>
    </source>
</evidence>
<dbReference type="Gramene" id="TraesWEE_scaffold_051594_01G000200.1">
    <property type="protein sequence ID" value="TraesWEE_scaffold_051594_01G000200.1"/>
    <property type="gene ID" value="TraesWEE_scaffold_051594_01G000200"/>
</dbReference>
<dbReference type="PANTHER" id="PTHR23236">
    <property type="entry name" value="EUKARYOTIC TRANSLATION INITIATION FACTOR 4B/4H"/>
    <property type="match status" value="1"/>
</dbReference>
<gene>
    <name evidence="5" type="primary">LOC123052174</name>
</gene>
<dbReference type="InterPro" id="IPR035979">
    <property type="entry name" value="RBD_domain_sf"/>
</dbReference>
<dbReference type="Gramene" id="TraesSTA1A03G00103130.1">
    <property type="protein sequence ID" value="TraesSTA1A03G00103130.1"/>
    <property type="gene ID" value="TraesSTA1A03G00103130"/>
</dbReference>
<dbReference type="SUPFAM" id="SSF54928">
    <property type="entry name" value="RNA-binding domain, RBD"/>
    <property type="match status" value="1"/>
</dbReference>
<reference evidence="5" key="2">
    <citation type="submission" date="2018-10" db="UniProtKB">
        <authorList>
            <consortium name="EnsemblPlants"/>
        </authorList>
    </citation>
    <scope>IDENTIFICATION</scope>
</reference>
<dbReference type="Gene3D" id="3.30.70.330">
    <property type="match status" value="1"/>
</dbReference>
<dbReference type="KEGG" id="taes:123052174"/>
<dbReference type="RefSeq" id="XP_044331217.1">
    <property type="nucleotide sequence ID" value="XM_044475282.1"/>
</dbReference>
<dbReference type="Gramene" id="TraesLDM1A03G00102970.1">
    <property type="protein sequence ID" value="TraesLDM1A03G00102970.1"/>
    <property type="gene ID" value="TraesLDM1A03G00102970"/>
</dbReference>
<keyword evidence="6" id="KW-1185">Reference proteome</keyword>
<dbReference type="Proteomes" id="UP000019116">
    <property type="component" value="Chromosome 1A"/>
</dbReference>
<feature type="compositionally biased region" description="Gly residues" evidence="3">
    <location>
        <begin position="20"/>
        <end position="32"/>
    </location>
</feature>
<proteinExistence type="predicted"/>
<dbReference type="Gramene" id="TraesCS1A02G216200.1">
    <property type="protein sequence ID" value="TraesCS1A02G216200.1"/>
    <property type="gene ID" value="TraesCS1A02G216200"/>
</dbReference>
<dbReference type="STRING" id="4565.A0A3B5Y1A3"/>
<dbReference type="Gramene" id="TraesCLE_scaffold_034384_01G000200.1">
    <property type="protein sequence ID" value="TraesCLE_scaffold_034384_01G000200.1"/>
    <property type="gene ID" value="TraesCLE_scaffold_034384_01G000200"/>
</dbReference>
<dbReference type="SMART" id="SM00360">
    <property type="entry name" value="RRM"/>
    <property type="match status" value="1"/>
</dbReference>
<protein>
    <recommendedName>
        <fullName evidence="4">RRM domain-containing protein</fullName>
    </recommendedName>
</protein>
<dbReference type="PaxDb" id="4565-Traes_1AL_6DCF85138.1"/>
<evidence type="ECO:0000259" key="4">
    <source>
        <dbReference type="PROSITE" id="PS50102"/>
    </source>
</evidence>
<organism evidence="5">
    <name type="scientific">Triticum aestivum</name>
    <name type="common">Wheat</name>
    <dbReference type="NCBI Taxonomy" id="4565"/>
    <lineage>
        <taxon>Eukaryota</taxon>
        <taxon>Viridiplantae</taxon>
        <taxon>Streptophyta</taxon>
        <taxon>Embryophyta</taxon>
        <taxon>Tracheophyta</taxon>
        <taxon>Spermatophyta</taxon>
        <taxon>Magnoliopsida</taxon>
        <taxon>Liliopsida</taxon>
        <taxon>Poales</taxon>
        <taxon>Poaceae</taxon>
        <taxon>BOP clade</taxon>
        <taxon>Pooideae</taxon>
        <taxon>Triticodae</taxon>
        <taxon>Triticeae</taxon>
        <taxon>Triticinae</taxon>
        <taxon>Triticum</taxon>
    </lineage>
</organism>
<reference evidence="5" key="1">
    <citation type="submission" date="2018-08" db="EMBL/GenBank/DDBJ databases">
        <authorList>
            <person name="Rossello M."/>
        </authorList>
    </citation>
    <scope>NUCLEOTIDE SEQUENCE [LARGE SCALE GENOMIC DNA]</scope>
    <source>
        <strain evidence="5">cv. Chinese Spring</strain>
    </source>
</reference>
<dbReference type="Gramene" id="TraesJUL1A03G00102160.1">
    <property type="protein sequence ID" value="TraesJUL1A03G00102160.1"/>
    <property type="gene ID" value="TraesJUL1A03G00102160"/>
</dbReference>
<sequence>MASGNRAIPIENGEVLPAAGGNGEGGNGGSGDGFNRNRSSVDQQIDDMRRRLRELEETEREMLAVAAAAASHDDPAAAATALEKAEVDARSIYVGNVDYGCLPEEVQEHFQDCGTVNRVTILTDFYGNPKGYAYVEFQEAQSVQNALRLNDTELHGRPLKVCPKRTNVPGMSHHRGRRPFQPYYPPCPAFGRSPRFRRSPRFCPYS</sequence>